<protein>
    <submittedName>
        <fullName evidence="3">RNA-binding protein</fullName>
    </submittedName>
</protein>
<dbReference type="SUPFAM" id="SSF54928">
    <property type="entry name" value="RNA-binding domain, RBD"/>
    <property type="match status" value="1"/>
</dbReference>
<dbReference type="InterPro" id="IPR000504">
    <property type="entry name" value="RRM_dom"/>
</dbReference>
<sequence length="93" mass="10259">MDQGQNNARLYVGGIAWATTEDSLREAFAQFGTVVDVKIITDKFSGRSKGFGFVTMSTDEEAAAAMAALDNQELDGRTIRVNVARPMEKREER</sequence>
<comment type="caution">
    <text evidence="3">The sequence shown here is derived from an EMBL/GenBank/DDBJ whole genome shotgun (WGS) entry which is preliminary data.</text>
</comment>
<dbReference type="SMART" id="SM00360">
    <property type="entry name" value="RRM"/>
    <property type="match status" value="1"/>
</dbReference>
<dbReference type="InterPro" id="IPR052462">
    <property type="entry name" value="SLIRP/GR-RBP-like"/>
</dbReference>
<keyword evidence="1" id="KW-0694">RNA-binding</keyword>
<accession>A0A955I8M8</accession>
<dbReference type="EMBL" id="JAGQLN010000003">
    <property type="protein sequence ID" value="MCA9376483.1"/>
    <property type="molecule type" value="Genomic_DNA"/>
</dbReference>
<organism evidence="3 4">
    <name type="scientific">Candidatus Dojkabacteria bacterium</name>
    <dbReference type="NCBI Taxonomy" id="2099670"/>
    <lineage>
        <taxon>Bacteria</taxon>
        <taxon>Candidatus Dojkabacteria</taxon>
    </lineage>
</organism>
<feature type="domain" description="RRM" evidence="2">
    <location>
        <begin position="8"/>
        <end position="86"/>
    </location>
</feature>
<evidence type="ECO:0000256" key="1">
    <source>
        <dbReference type="ARBA" id="ARBA00022884"/>
    </source>
</evidence>
<evidence type="ECO:0000313" key="4">
    <source>
        <dbReference type="Proteomes" id="UP000741282"/>
    </source>
</evidence>
<evidence type="ECO:0000313" key="3">
    <source>
        <dbReference type="EMBL" id="MCA9376483.1"/>
    </source>
</evidence>
<dbReference type="PROSITE" id="PS50102">
    <property type="entry name" value="RRM"/>
    <property type="match status" value="1"/>
</dbReference>
<dbReference type="Pfam" id="PF00076">
    <property type="entry name" value="RRM_1"/>
    <property type="match status" value="1"/>
</dbReference>
<dbReference type="Gene3D" id="3.30.70.330">
    <property type="match status" value="1"/>
</dbReference>
<dbReference type="Proteomes" id="UP000741282">
    <property type="component" value="Unassembled WGS sequence"/>
</dbReference>
<proteinExistence type="predicted"/>
<evidence type="ECO:0000259" key="2">
    <source>
        <dbReference type="PROSITE" id="PS50102"/>
    </source>
</evidence>
<dbReference type="InterPro" id="IPR035979">
    <property type="entry name" value="RBD_domain_sf"/>
</dbReference>
<dbReference type="InterPro" id="IPR048289">
    <property type="entry name" value="RRM2_NsCP33-like"/>
</dbReference>
<reference evidence="3" key="2">
    <citation type="journal article" date="2021" name="Microbiome">
        <title>Successional dynamics and alternative stable states in a saline activated sludge microbial community over 9 years.</title>
        <authorList>
            <person name="Wang Y."/>
            <person name="Ye J."/>
            <person name="Ju F."/>
            <person name="Liu L."/>
            <person name="Boyd J.A."/>
            <person name="Deng Y."/>
            <person name="Parks D.H."/>
            <person name="Jiang X."/>
            <person name="Yin X."/>
            <person name="Woodcroft B.J."/>
            <person name="Tyson G.W."/>
            <person name="Hugenholtz P."/>
            <person name="Polz M.F."/>
            <person name="Zhang T."/>
        </authorList>
    </citation>
    <scope>NUCLEOTIDE SEQUENCE</scope>
    <source>
        <strain evidence="3">HKST-UBA17</strain>
    </source>
</reference>
<reference evidence="3" key="1">
    <citation type="submission" date="2020-04" db="EMBL/GenBank/DDBJ databases">
        <authorList>
            <person name="Zhang T."/>
        </authorList>
    </citation>
    <scope>NUCLEOTIDE SEQUENCE</scope>
    <source>
        <strain evidence="3">HKST-UBA17</strain>
    </source>
</reference>
<dbReference type="GO" id="GO:0003723">
    <property type="term" value="F:RNA binding"/>
    <property type="evidence" value="ECO:0007669"/>
    <property type="project" value="UniProtKB-KW"/>
</dbReference>
<name>A0A955I8M8_9BACT</name>
<dbReference type="CDD" id="cd21608">
    <property type="entry name" value="RRM2_NsCP33_like"/>
    <property type="match status" value="1"/>
</dbReference>
<dbReference type="InterPro" id="IPR012677">
    <property type="entry name" value="Nucleotide-bd_a/b_plait_sf"/>
</dbReference>
<dbReference type="PANTHER" id="PTHR48027">
    <property type="entry name" value="HETEROGENEOUS NUCLEAR RIBONUCLEOPROTEIN 87F-RELATED"/>
    <property type="match status" value="1"/>
</dbReference>
<dbReference type="AlphaFoldDB" id="A0A955I8M8"/>
<gene>
    <name evidence="3" type="ORF">KC685_01015</name>
</gene>